<evidence type="ECO:0000313" key="4">
    <source>
        <dbReference type="EMBL" id="PXA69645.1"/>
    </source>
</evidence>
<dbReference type="EMBL" id="QHLZ01000001">
    <property type="protein sequence ID" value="PXA69645.1"/>
    <property type="molecule type" value="Genomic_DNA"/>
</dbReference>
<keyword evidence="5" id="KW-1185">Reference proteome</keyword>
<evidence type="ECO:0000256" key="3">
    <source>
        <dbReference type="ARBA" id="ARBA00023163"/>
    </source>
</evidence>
<name>A0A2V3DXP4_9MICC</name>
<dbReference type="GO" id="GO:0000976">
    <property type="term" value="F:transcription cis-regulatory region binding"/>
    <property type="evidence" value="ECO:0007669"/>
    <property type="project" value="TreeGrafter"/>
</dbReference>
<gene>
    <name evidence="4" type="ORF">CVS29_02065</name>
</gene>
<protein>
    <submittedName>
        <fullName evidence="4">TetR family transcriptional regulator</fullName>
    </submittedName>
</protein>
<evidence type="ECO:0000256" key="2">
    <source>
        <dbReference type="ARBA" id="ARBA00023125"/>
    </source>
</evidence>
<dbReference type="InterPro" id="IPR023772">
    <property type="entry name" value="DNA-bd_HTH_TetR-type_CS"/>
</dbReference>
<dbReference type="PROSITE" id="PS50977">
    <property type="entry name" value="HTH_TETR_2"/>
    <property type="match status" value="1"/>
</dbReference>
<dbReference type="PANTHER" id="PTHR30055:SF234">
    <property type="entry name" value="HTH-TYPE TRANSCRIPTIONAL REGULATOR BETI"/>
    <property type="match status" value="1"/>
</dbReference>
<sequence>MTESAKLCQAPGLRARKREATRSAITKAARIFTAQSGLNGFTIEQLCEEVGVSRRTFFNYFPSKEDAIIGYLQDEFPADAMAVFLACGKADKDPEGNPAGEPWPLSTTLVQDLFTLACAMTEQMDFSRGHIQDLLAAMKKEPQLMIKVIGSAHAREQEFAELIAQREQLPVDDPMARMAAALFGTCSQRASMAFFSEDNTSSYACLLAANITTAQKLFTLSHTTFEGTP</sequence>
<dbReference type="Proteomes" id="UP000246303">
    <property type="component" value="Unassembled WGS sequence"/>
</dbReference>
<dbReference type="InterPro" id="IPR050109">
    <property type="entry name" value="HTH-type_TetR-like_transc_reg"/>
</dbReference>
<dbReference type="OrthoDB" id="8688418at2"/>
<keyword evidence="1" id="KW-0805">Transcription regulation</keyword>
<dbReference type="Pfam" id="PF00440">
    <property type="entry name" value="TetR_N"/>
    <property type="match status" value="1"/>
</dbReference>
<accession>A0A2V3DXP4</accession>
<keyword evidence="3" id="KW-0804">Transcription</keyword>
<dbReference type="SUPFAM" id="SSF46689">
    <property type="entry name" value="Homeodomain-like"/>
    <property type="match status" value="1"/>
</dbReference>
<proteinExistence type="predicted"/>
<reference evidence="4 5" key="1">
    <citation type="submission" date="2018-05" db="EMBL/GenBank/DDBJ databases">
        <title>Genetic diversity of glacier-inhabiting Cryobacterium bacteria in China and description of Cryobacterium mengkeensis sp. nov. and Arthrobacter glacialis sp. nov.</title>
        <authorList>
            <person name="Liu Q."/>
            <person name="Xin Y.-H."/>
        </authorList>
    </citation>
    <scope>NUCLEOTIDE SEQUENCE [LARGE SCALE GENOMIC DNA]</scope>
    <source>
        <strain evidence="4 5">GP3</strain>
    </source>
</reference>
<organism evidence="4 5">
    <name type="scientific">Arthrobacter psychrochitiniphilus</name>
    <dbReference type="NCBI Taxonomy" id="291045"/>
    <lineage>
        <taxon>Bacteria</taxon>
        <taxon>Bacillati</taxon>
        <taxon>Actinomycetota</taxon>
        <taxon>Actinomycetes</taxon>
        <taxon>Micrococcales</taxon>
        <taxon>Micrococcaceae</taxon>
        <taxon>Arthrobacter</taxon>
    </lineage>
</organism>
<dbReference type="PROSITE" id="PS01081">
    <property type="entry name" value="HTH_TETR_1"/>
    <property type="match status" value="1"/>
</dbReference>
<comment type="caution">
    <text evidence="4">The sequence shown here is derived from an EMBL/GenBank/DDBJ whole genome shotgun (WGS) entry which is preliminary data.</text>
</comment>
<dbReference type="Gene3D" id="1.10.357.10">
    <property type="entry name" value="Tetracycline Repressor, domain 2"/>
    <property type="match status" value="1"/>
</dbReference>
<evidence type="ECO:0000313" key="5">
    <source>
        <dbReference type="Proteomes" id="UP000246303"/>
    </source>
</evidence>
<dbReference type="InterPro" id="IPR001647">
    <property type="entry name" value="HTH_TetR"/>
</dbReference>
<evidence type="ECO:0000256" key="1">
    <source>
        <dbReference type="ARBA" id="ARBA00023015"/>
    </source>
</evidence>
<dbReference type="RefSeq" id="WP_110104931.1">
    <property type="nucleotide sequence ID" value="NZ_JACBZZ010000001.1"/>
</dbReference>
<keyword evidence="2" id="KW-0238">DNA-binding</keyword>
<dbReference type="GO" id="GO:0003700">
    <property type="term" value="F:DNA-binding transcription factor activity"/>
    <property type="evidence" value="ECO:0007669"/>
    <property type="project" value="TreeGrafter"/>
</dbReference>
<dbReference type="PANTHER" id="PTHR30055">
    <property type="entry name" value="HTH-TYPE TRANSCRIPTIONAL REGULATOR RUTR"/>
    <property type="match status" value="1"/>
</dbReference>
<dbReference type="InterPro" id="IPR009057">
    <property type="entry name" value="Homeodomain-like_sf"/>
</dbReference>
<dbReference type="AlphaFoldDB" id="A0A2V3DXP4"/>